<evidence type="ECO:0000313" key="3">
    <source>
        <dbReference type="EMBL" id="REG23573.1"/>
    </source>
</evidence>
<reference evidence="3 5" key="2">
    <citation type="submission" date="2018-08" db="EMBL/GenBank/DDBJ databases">
        <title>Genomic Encyclopedia of Archaeal and Bacterial Type Strains, Phase II (KMG-II): from individual species to whole genera.</title>
        <authorList>
            <person name="Goeker M."/>
        </authorList>
    </citation>
    <scope>NUCLEOTIDE SEQUENCE [LARGE SCALE GENOMIC DNA]</scope>
    <source>
        <strain evidence="3 5">DSM 2261</strain>
    </source>
</reference>
<proteinExistence type="predicted"/>
<accession>A0AAC8TF93</accession>
<dbReference type="SUPFAM" id="SSF55486">
    <property type="entry name" value="Metalloproteases ('zincins'), catalytic domain"/>
    <property type="match status" value="1"/>
</dbReference>
<dbReference type="EMBL" id="CP011509">
    <property type="protein sequence ID" value="AKJ03793.1"/>
    <property type="molecule type" value="Genomic_DNA"/>
</dbReference>
<organism evidence="2 4">
    <name type="scientific">Archangium gephyra</name>
    <dbReference type="NCBI Taxonomy" id="48"/>
    <lineage>
        <taxon>Bacteria</taxon>
        <taxon>Pseudomonadati</taxon>
        <taxon>Myxococcota</taxon>
        <taxon>Myxococcia</taxon>
        <taxon>Myxococcales</taxon>
        <taxon>Cystobacterineae</taxon>
        <taxon>Archangiaceae</taxon>
        <taxon>Archangium</taxon>
    </lineage>
</organism>
<dbReference type="EMBL" id="QUMU01000016">
    <property type="protein sequence ID" value="REG23573.1"/>
    <property type="molecule type" value="Genomic_DNA"/>
</dbReference>
<sequence>MTISTRSPSRPDFRSQTKTQSSGDTAASRVGQASTTTAPTPTKSTAATGYSGQSSFEPAAPRAPVSLTASEPPRWLRNMFAPRQPVVPTEHTHGEVPADEAQRTRALAQEQQQIISGAGSEPVQFTNANGQTEALQFTRENGGWRVTDANQNSMLIHPEPGLTEQELLRGTAAYADYWTQYPEHLRSASPIINLNPGAFRGTYENVTQEVNMGVKDDLDEMTFDHEFGHAVGFEFDRQGGRPPGWDAAMQADGISPSQYANGNQYEDFAEGWLAYVEAREKGPEHLAALQSQFPNRFAILEQVYNGTLQPE</sequence>
<dbReference type="Proteomes" id="UP000035579">
    <property type="component" value="Chromosome"/>
</dbReference>
<evidence type="ECO:0000313" key="4">
    <source>
        <dbReference type="Proteomes" id="UP000035579"/>
    </source>
</evidence>
<reference evidence="2 4" key="1">
    <citation type="submission" date="2015-05" db="EMBL/GenBank/DDBJ databases">
        <title>Genome assembly of Archangium gephyra DSM 2261.</title>
        <authorList>
            <person name="Sharma G."/>
            <person name="Subramanian S."/>
        </authorList>
    </citation>
    <scope>NUCLEOTIDE SEQUENCE [LARGE SCALE GENOMIC DNA]</scope>
    <source>
        <strain evidence="2 4">DSM 2261</strain>
    </source>
</reference>
<dbReference type="RefSeq" id="WP_047857761.1">
    <property type="nucleotide sequence ID" value="NZ_CP011509.1"/>
</dbReference>
<evidence type="ECO:0000313" key="2">
    <source>
        <dbReference type="EMBL" id="AKJ03793.1"/>
    </source>
</evidence>
<dbReference type="AlphaFoldDB" id="A0AAC8TF93"/>
<name>A0AAC8TF93_9BACT</name>
<gene>
    <name evidence="2" type="ORF">AA314_05419</name>
    <name evidence="3" type="ORF">ATI61_11643</name>
</gene>
<evidence type="ECO:0000313" key="5">
    <source>
        <dbReference type="Proteomes" id="UP000256345"/>
    </source>
</evidence>
<evidence type="ECO:0000256" key="1">
    <source>
        <dbReference type="SAM" id="MobiDB-lite"/>
    </source>
</evidence>
<dbReference type="KEGG" id="age:AA314_05419"/>
<protein>
    <submittedName>
        <fullName evidence="2">Uncharacterized protein</fullName>
    </submittedName>
</protein>
<dbReference type="Proteomes" id="UP000256345">
    <property type="component" value="Unassembled WGS sequence"/>
</dbReference>
<feature type="compositionally biased region" description="Low complexity" evidence="1">
    <location>
        <begin position="33"/>
        <end position="48"/>
    </location>
</feature>
<feature type="region of interest" description="Disordered" evidence="1">
    <location>
        <begin position="1"/>
        <end position="66"/>
    </location>
</feature>
<feature type="compositionally biased region" description="Polar residues" evidence="1">
    <location>
        <begin position="16"/>
        <end position="25"/>
    </location>
</feature>
<keyword evidence="5" id="KW-1185">Reference proteome</keyword>